<keyword evidence="4" id="KW-1185">Reference proteome</keyword>
<organism evidence="3 4">
    <name type="scientific">Gordonia mangrovi</name>
    <dbReference type="NCBI Taxonomy" id="2665643"/>
    <lineage>
        <taxon>Bacteria</taxon>
        <taxon>Bacillati</taxon>
        <taxon>Actinomycetota</taxon>
        <taxon>Actinomycetes</taxon>
        <taxon>Mycobacteriales</taxon>
        <taxon>Gordoniaceae</taxon>
        <taxon>Gordonia</taxon>
    </lineage>
</organism>
<dbReference type="Proteomes" id="UP000475545">
    <property type="component" value="Unassembled WGS sequence"/>
</dbReference>
<evidence type="ECO:0000256" key="1">
    <source>
        <dbReference type="SAM" id="MobiDB-lite"/>
    </source>
</evidence>
<proteinExistence type="predicted"/>
<dbReference type="PROSITE" id="PS51257">
    <property type="entry name" value="PROKAR_LIPOPROTEIN"/>
    <property type="match status" value="1"/>
</dbReference>
<comment type="caution">
    <text evidence="3">The sequence shown here is derived from an EMBL/GenBank/DDBJ whole genome shotgun (WGS) entry which is preliminary data.</text>
</comment>
<keyword evidence="2" id="KW-0732">Signal</keyword>
<evidence type="ECO:0000256" key="2">
    <source>
        <dbReference type="SAM" id="SignalP"/>
    </source>
</evidence>
<dbReference type="RefSeq" id="WP_160901871.1">
    <property type="nucleotide sequence ID" value="NZ_CP102850.1"/>
</dbReference>
<dbReference type="EMBL" id="WMBR01000002">
    <property type="protein sequence ID" value="MXP21713.1"/>
    <property type="molecule type" value="Genomic_DNA"/>
</dbReference>
<accession>A0A6L7GQ52</accession>
<name>A0A6L7GQ52_9ACTN</name>
<feature type="chain" id="PRO_5038569685" evidence="2">
    <location>
        <begin position="27"/>
        <end position="251"/>
    </location>
</feature>
<protein>
    <submittedName>
        <fullName evidence="3">Uncharacterized protein</fullName>
    </submittedName>
</protein>
<reference evidence="3 4" key="1">
    <citation type="submission" date="2019-11" db="EMBL/GenBank/DDBJ databases">
        <title>Gordonia sp. nov., a novel actinobacterium isolated from mangrove soil in Hainan.</title>
        <authorList>
            <person name="Huang X."/>
            <person name="Xie Y."/>
            <person name="Chu X."/>
            <person name="Xiao K."/>
        </authorList>
    </citation>
    <scope>NUCLEOTIDE SEQUENCE [LARGE SCALE GENOMIC DNA]</scope>
    <source>
        <strain evidence="3 4">HNM0687</strain>
    </source>
</reference>
<feature type="signal peptide" evidence="2">
    <location>
        <begin position="1"/>
        <end position="26"/>
    </location>
</feature>
<gene>
    <name evidence="3" type="ORF">GIY30_10175</name>
</gene>
<evidence type="ECO:0000313" key="3">
    <source>
        <dbReference type="EMBL" id="MXP21713.1"/>
    </source>
</evidence>
<sequence>MRAHRRHRALALLAAAITALTLGGCAGTADDPTPSAAPPPPEHIPATFDVTFRWLANGVFDVAGQEGTFVRAFVESFELANAGRSVEWGYRGFEEAAPSNIAQMIEVYPAETSAAHPGVGTAFFTGLRRVDEADWTRIVLCRYGYRSVKMSDDEWSTRLDAPRPVEIDFRRGGVVPPSNIRGTARTPHGDVFGDWRVTRYDFAAIYPHTTADERACAAGVPAEVPTRLAERTQSPQPPLTPVPGWWASSPL</sequence>
<evidence type="ECO:0000313" key="4">
    <source>
        <dbReference type="Proteomes" id="UP000475545"/>
    </source>
</evidence>
<dbReference type="AlphaFoldDB" id="A0A6L7GQ52"/>
<feature type="region of interest" description="Disordered" evidence="1">
    <location>
        <begin position="227"/>
        <end position="251"/>
    </location>
</feature>